<dbReference type="SUPFAM" id="SSF49777">
    <property type="entry name" value="PEBP-like"/>
    <property type="match status" value="1"/>
</dbReference>
<evidence type="ECO:0000256" key="1">
    <source>
        <dbReference type="ARBA" id="ARBA00007091"/>
    </source>
</evidence>
<dbReference type="InterPro" id="IPR008914">
    <property type="entry name" value="PEBP"/>
</dbReference>
<organism evidence="2">
    <name type="scientific">Opuntia streptacantha</name>
    <name type="common">Prickly pear cactus</name>
    <name type="synonym">Opuntia cardona</name>
    <dbReference type="NCBI Taxonomy" id="393608"/>
    <lineage>
        <taxon>Eukaryota</taxon>
        <taxon>Viridiplantae</taxon>
        <taxon>Streptophyta</taxon>
        <taxon>Embryophyta</taxon>
        <taxon>Tracheophyta</taxon>
        <taxon>Spermatophyta</taxon>
        <taxon>Magnoliopsida</taxon>
        <taxon>eudicotyledons</taxon>
        <taxon>Gunneridae</taxon>
        <taxon>Pentapetalae</taxon>
        <taxon>Caryophyllales</taxon>
        <taxon>Cactineae</taxon>
        <taxon>Cactaceae</taxon>
        <taxon>Opuntioideae</taxon>
        <taxon>Opuntia</taxon>
    </lineage>
</organism>
<comment type="similarity">
    <text evidence="1">Belongs to the phosphatidylethanolamine-binding protein family.</text>
</comment>
<dbReference type="Pfam" id="PF01161">
    <property type="entry name" value="PBP"/>
    <property type="match status" value="1"/>
</dbReference>
<sequence>MPRERDALVLGGVIGDVLDPFIRSASLRVIYDARTVINVCEFSPSQVANPPRIEIHDYDTAAGAGAFYTLVMVDPDSPSPGNPTEREYLHWLVNNIPAAGGIPFGDEVVGYESPRPWMGIHRYVFIVFRQQMGWQRIDTPGWRQNFMTREFAHFYNLGPPIAAIYFTCQRESSSSRGRRR</sequence>
<dbReference type="Gene3D" id="3.90.280.10">
    <property type="entry name" value="PEBP-like"/>
    <property type="match status" value="1"/>
</dbReference>
<dbReference type="InterPro" id="IPR036610">
    <property type="entry name" value="PEBP-like_sf"/>
</dbReference>
<name>A0A7C9E177_OPUST</name>
<dbReference type="PANTHER" id="PTHR11362">
    <property type="entry name" value="PHOSPHATIDYLETHANOLAMINE-BINDING PROTEIN"/>
    <property type="match status" value="1"/>
</dbReference>
<proteinExistence type="inferred from homology"/>
<dbReference type="InterPro" id="IPR035810">
    <property type="entry name" value="PEBP_euk"/>
</dbReference>
<protein>
    <recommendedName>
        <fullName evidence="3">Phosphatidylethanolamine-binding protein</fullName>
    </recommendedName>
</protein>
<reference evidence="2" key="1">
    <citation type="journal article" date="2013" name="J. Plant Res.">
        <title>Effect of fungi and light on seed germination of three Opuntia species from semiarid lands of central Mexico.</title>
        <authorList>
            <person name="Delgado-Sanchez P."/>
            <person name="Jimenez-Bremont J.F."/>
            <person name="Guerrero-Gonzalez Mde L."/>
            <person name="Flores J."/>
        </authorList>
    </citation>
    <scope>NUCLEOTIDE SEQUENCE</scope>
    <source>
        <tissue evidence="2">Cladode</tissue>
    </source>
</reference>
<dbReference type="PROSITE" id="PS01220">
    <property type="entry name" value="PBP"/>
    <property type="match status" value="1"/>
</dbReference>
<dbReference type="InterPro" id="IPR001858">
    <property type="entry name" value="Phosphatidylethanolamine-bd_CS"/>
</dbReference>
<dbReference type="PANTHER" id="PTHR11362:SF9">
    <property type="entry name" value="PROTEIN FLOWERING LOCUS T-RELATED"/>
    <property type="match status" value="1"/>
</dbReference>
<accession>A0A7C9E177</accession>
<dbReference type="EMBL" id="GISG01168059">
    <property type="protein sequence ID" value="MBA4651084.1"/>
    <property type="molecule type" value="Transcribed_RNA"/>
</dbReference>
<dbReference type="CDD" id="cd00866">
    <property type="entry name" value="PEBP_euk"/>
    <property type="match status" value="1"/>
</dbReference>
<evidence type="ECO:0008006" key="3">
    <source>
        <dbReference type="Google" id="ProtNLM"/>
    </source>
</evidence>
<evidence type="ECO:0000313" key="2">
    <source>
        <dbReference type="EMBL" id="MBA4651084.1"/>
    </source>
</evidence>
<dbReference type="AlphaFoldDB" id="A0A7C9E177"/>
<reference evidence="2" key="2">
    <citation type="submission" date="2020-07" db="EMBL/GenBank/DDBJ databases">
        <authorList>
            <person name="Vera ALvarez R."/>
            <person name="Arias-Moreno D.M."/>
            <person name="Jimenez-Jacinto V."/>
            <person name="Jimenez-Bremont J.F."/>
            <person name="Swaminathan K."/>
            <person name="Moose S.P."/>
            <person name="Guerrero-Gonzalez M.L."/>
            <person name="Marino-Ramirez L."/>
            <person name="Landsman D."/>
            <person name="Rodriguez-Kessler M."/>
            <person name="Delgado-Sanchez P."/>
        </authorList>
    </citation>
    <scope>NUCLEOTIDE SEQUENCE</scope>
    <source>
        <tissue evidence="2">Cladode</tissue>
    </source>
</reference>